<dbReference type="EMBL" id="CAJPEX010002297">
    <property type="protein sequence ID" value="CAG0920807.1"/>
    <property type="molecule type" value="Genomic_DNA"/>
</dbReference>
<name>A0A7R9BVC1_9CRUS</name>
<dbReference type="GO" id="GO:0008135">
    <property type="term" value="F:translation factor activity, RNA binding"/>
    <property type="evidence" value="ECO:0007669"/>
    <property type="project" value="TreeGrafter"/>
</dbReference>
<dbReference type="GO" id="GO:0043005">
    <property type="term" value="C:neuron projection"/>
    <property type="evidence" value="ECO:0007669"/>
    <property type="project" value="TreeGrafter"/>
</dbReference>
<dbReference type="GO" id="GO:0003730">
    <property type="term" value="F:mRNA 3'-UTR binding"/>
    <property type="evidence" value="ECO:0007669"/>
    <property type="project" value="InterPro"/>
</dbReference>
<dbReference type="GO" id="GO:2000766">
    <property type="term" value="P:negative regulation of cytoplasmic translation"/>
    <property type="evidence" value="ECO:0007669"/>
    <property type="project" value="TreeGrafter"/>
</dbReference>
<dbReference type="GO" id="GO:0005634">
    <property type="term" value="C:nucleus"/>
    <property type="evidence" value="ECO:0007669"/>
    <property type="project" value="TreeGrafter"/>
</dbReference>
<evidence type="ECO:0000259" key="2">
    <source>
        <dbReference type="Pfam" id="PF16366"/>
    </source>
</evidence>
<dbReference type="InterPro" id="IPR032296">
    <property type="entry name" value="CEBP_ZZ"/>
</dbReference>
<organism evidence="3">
    <name type="scientific">Notodromas monacha</name>
    <dbReference type="NCBI Taxonomy" id="399045"/>
    <lineage>
        <taxon>Eukaryota</taxon>
        <taxon>Metazoa</taxon>
        <taxon>Ecdysozoa</taxon>
        <taxon>Arthropoda</taxon>
        <taxon>Crustacea</taxon>
        <taxon>Oligostraca</taxon>
        <taxon>Ostracoda</taxon>
        <taxon>Podocopa</taxon>
        <taxon>Podocopida</taxon>
        <taxon>Cypridocopina</taxon>
        <taxon>Cypridoidea</taxon>
        <taxon>Cyprididae</taxon>
        <taxon>Notodromas</taxon>
    </lineage>
</organism>
<dbReference type="PANTHER" id="PTHR12566">
    <property type="entry name" value="CYTOPLASMIC POLYADENYLATION ELEMENT BINDING PROTEIN CPEB"/>
    <property type="match status" value="1"/>
</dbReference>
<dbReference type="EMBL" id="OA884334">
    <property type="protein sequence ID" value="CAD7280655.1"/>
    <property type="molecule type" value="Genomic_DNA"/>
</dbReference>
<dbReference type="PANTHER" id="PTHR12566:SF12">
    <property type="entry name" value="TRANSLATIONAL REGULATOR ORB2"/>
    <property type="match status" value="1"/>
</dbReference>
<dbReference type="GO" id="GO:0005737">
    <property type="term" value="C:cytoplasm"/>
    <property type="evidence" value="ECO:0007669"/>
    <property type="project" value="TreeGrafter"/>
</dbReference>
<feature type="domain" description="Cytoplasmic polyadenylation element-binding protein ZZ" evidence="2">
    <location>
        <begin position="206"/>
        <end position="266"/>
    </location>
</feature>
<dbReference type="OrthoDB" id="10033548at2759"/>
<dbReference type="Gene3D" id="4.10.640.40">
    <property type="entry name" value="Cytoplasmic polyadenylation element-binding protein, ZZ domain"/>
    <property type="match status" value="1"/>
</dbReference>
<dbReference type="InterPro" id="IPR012677">
    <property type="entry name" value="Nucleotide-bd_a/b_plait_sf"/>
</dbReference>
<dbReference type="GO" id="GO:0000900">
    <property type="term" value="F:mRNA regulatory element binding translation repressor activity"/>
    <property type="evidence" value="ECO:0007669"/>
    <property type="project" value="TreeGrafter"/>
</dbReference>
<sequence>MMDIGISDFTMIPGQSPSPVERLPPIGFERSLSNPSPTLTPSLFTQTTPKDRCKIRRAKFYDRMEFVCVLKQVVPRGVIRIVASDEWKFPIWNGNLDESATLPPQMLGSSSPSDGFTNAAGTAWHASDTYYAFNHKEIPRCAFRMFVGGMPNSMSAKQLATVLNDIFGHVDCVRIQFNPGNSNPSRCATVDFWHVASAFAAVYYQRLNIYPFIKNSAWCSHCREVTYEPILCREVACMTKYMCLMCWKKSHRQQTMGRADHEPLMRHPTEEVKNIQMWFRFPPSLLEMIKNSVEFPEYLAKMSDANKPVALQDPNVAEIMARIDGHDVLCHACHVSPPPTAMGLHDSPRINSDYYEGIWNASTALLQLINSQS</sequence>
<dbReference type="SUPFAM" id="SSF54928">
    <property type="entry name" value="RNA-binding domain, RBD"/>
    <property type="match status" value="1"/>
</dbReference>
<dbReference type="GO" id="GO:0043022">
    <property type="term" value="F:ribosome binding"/>
    <property type="evidence" value="ECO:0007669"/>
    <property type="project" value="TreeGrafter"/>
</dbReference>
<gene>
    <name evidence="3" type="ORF">NMOB1V02_LOCUS8313</name>
</gene>
<dbReference type="InterPro" id="IPR034819">
    <property type="entry name" value="CPEB"/>
</dbReference>
<evidence type="ECO:0000256" key="1">
    <source>
        <dbReference type="ARBA" id="ARBA00022884"/>
    </source>
</evidence>
<dbReference type="InterPro" id="IPR038446">
    <property type="entry name" value="CEBP_ZZ_sf"/>
</dbReference>
<keyword evidence="4" id="KW-1185">Reference proteome</keyword>
<dbReference type="Gene3D" id="3.30.70.330">
    <property type="match status" value="1"/>
</dbReference>
<dbReference type="GO" id="GO:0045202">
    <property type="term" value="C:synapse"/>
    <property type="evidence" value="ECO:0007669"/>
    <property type="project" value="TreeGrafter"/>
</dbReference>
<accession>A0A7R9BVC1</accession>
<dbReference type="AlphaFoldDB" id="A0A7R9BVC1"/>
<reference evidence="3" key="1">
    <citation type="submission" date="2020-11" db="EMBL/GenBank/DDBJ databases">
        <authorList>
            <person name="Tran Van P."/>
        </authorList>
    </citation>
    <scope>NUCLEOTIDE SEQUENCE</scope>
</reference>
<dbReference type="Proteomes" id="UP000678499">
    <property type="component" value="Unassembled WGS sequence"/>
</dbReference>
<evidence type="ECO:0000313" key="4">
    <source>
        <dbReference type="Proteomes" id="UP000678499"/>
    </source>
</evidence>
<protein>
    <recommendedName>
        <fullName evidence="2">Cytoplasmic polyadenylation element-binding protein ZZ domain-containing protein</fullName>
    </recommendedName>
</protein>
<dbReference type="Pfam" id="PF16366">
    <property type="entry name" value="CEBP_ZZ"/>
    <property type="match status" value="1"/>
</dbReference>
<evidence type="ECO:0000313" key="3">
    <source>
        <dbReference type="EMBL" id="CAD7280655.1"/>
    </source>
</evidence>
<dbReference type="InterPro" id="IPR035979">
    <property type="entry name" value="RBD_domain_sf"/>
</dbReference>
<keyword evidence="1" id="KW-0694">RNA-binding</keyword>
<proteinExistence type="predicted"/>